<dbReference type="SUPFAM" id="SSF48403">
    <property type="entry name" value="Ankyrin repeat"/>
    <property type="match status" value="1"/>
</dbReference>
<proteinExistence type="predicted"/>
<dbReference type="PANTHER" id="PTHR24188">
    <property type="entry name" value="ANKYRIN REPEAT PROTEIN"/>
    <property type="match status" value="1"/>
</dbReference>
<dbReference type="Proteomes" id="UP000280369">
    <property type="component" value="Segment"/>
</dbReference>
<evidence type="ECO:0000313" key="3">
    <source>
        <dbReference type="EMBL" id="AVG46541.1"/>
    </source>
</evidence>
<dbReference type="InterPro" id="IPR036770">
    <property type="entry name" value="Ankyrin_rpt-contain_sf"/>
</dbReference>
<name>A0A2L2DK49_MIMIV</name>
<protein>
    <submittedName>
        <fullName evidence="3">Ankyrin repeat protein</fullName>
    </submittedName>
</protein>
<dbReference type="Gene3D" id="1.25.40.20">
    <property type="entry name" value="Ankyrin repeat-containing domain"/>
    <property type="match status" value="2"/>
</dbReference>
<organism evidence="3">
    <name type="scientific">Acanthamoeba polyphaga mimivirus</name>
    <name type="common">APMV</name>
    <dbReference type="NCBI Taxonomy" id="212035"/>
    <lineage>
        <taxon>Viruses</taxon>
        <taxon>Varidnaviria</taxon>
        <taxon>Bamfordvirae</taxon>
        <taxon>Nucleocytoviricota</taxon>
        <taxon>Megaviricetes</taxon>
        <taxon>Imitervirales</taxon>
        <taxon>Mimiviridae</taxon>
        <taxon>Megamimivirinae</taxon>
        <taxon>Mimivirus</taxon>
        <taxon>Mimivirus bradfordmassiliense</taxon>
    </lineage>
</organism>
<dbReference type="InterPro" id="IPR002110">
    <property type="entry name" value="Ankyrin_rpt"/>
</dbReference>
<organismHost>
    <name type="scientific">Acanthamoeba polyphaga</name>
    <name type="common">Amoeba</name>
    <dbReference type="NCBI Taxonomy" id="5757"/>
</organismHost>
<dbReference type="PANTHER" id="PTHR24188:SF29">
    <property type="entry name" value="GH09064P"/>
    <property type="match status" value="1"/>
</dbReference>
<evidence type="ECO:0000256" key="2">
    <source>
        <dbReference type="ARBA" id="ARBA00023043"/>
    </source>
</evidence>
<keyword evidence="2" id="KW-0040">ANK repeat</keyword>
<dbReference type="EMBL" id="MG602507">
    <property type="protein sequence ID" value="AVG46541.1"/>
    <property type="molecule type" value="Genomic_DNA"/>
</dbReference>
<sequence length="675" mass="79756">MYYLILSNSKIKKFDLKDNLLEYDVDKILDHVIQNNIVLDFDINYTSIIEPKYIFKYTSYINLHNVICCIEAIGNVIQLTNPEFYMCDKFIIKEYYRPNDILFYQKNVDNGITSDIKNVLNWCTYTYNTIDLAKYLINLAQESKIDLRDDFTYKRSYLQMASINNIIKLVELLLDNNDYFQFDIEQIIKSIQHFSNYDVLITLINYIEDHNIDIVIDYKKYIPDACLSGNLKHISYFTNKAIESGQDVNDVLDFSLNEAICYGNLENIKYLISIGANLFNPKYDLIYEAIINDSLEVIKYLISNGYDYHKYGFKYICQTVVYGNFNTFKFFIDLGIDYTCENNYLLELAIRQAKFDFVKYLYDLGFKYDDKCRYAFIHICGFDAKIVNFILDQHTIDYDTYLQCFMTAIKHDKDDIIKLLINTGYVANSIDFETMNYAINHNKIYLVKLLVEYGFDISLKDYAVIYLAYDYHYNDIADFLIGCVDSQIDLNFILYKMINDENYEMIPHIIDKPNINIDENIVSKMICKLCTGEINIFLEMLSNTDNIQEVMILQAVINLGYLDVLKHLISIHQDDLEYMEWALILSVKNLDIMKYLLELNVLDINSITPDMIIYANIKKYDTSLKYMFLNGFDINLTQYDNLKKYKDSRIVEYYKTKNYRTVFNDSEKSIYLIKN</sequence>
<dbReference type="SMART" id="SM00248">
    <property type="entry name" value="ANK"/>
    <property type="match status" value="8"/>
</dbReference>
<keyword evidence="1" id="KW-0677">Repeat</keyword>
<evidence type="ECO:0000256" key="1">
    <source>
        <dbReference type="ARBA" id="ARBA00022737"/>
    </source>
</evidence>
<reference evidence="3" key="1">
    <citation type="journal article" date="2017" name="Front. Microbiol.">
        <title>Genome Characterization of the First Mimiviruses of Lineage C Isolated in Brazil.</title>
        <authorList>
            <person name="Assis F.L."/>
            <person name="Franco-Luiz A.P.M."/>
            <person name="Dos Santos R.N."/>
            <person name="Campos F.S."/>
            <person name="Dornas F.P."/>
            <person name="Borato P.V.M."/>
            <person name="Franco A.C."/>
            <person name="Abrahao J.S."/>
            <person name="Colson P."/>
            <person name="Scola B."/>
        </authorList>
    </citation>
    <scope>NUCLEOTIDE SEQUENCE [LARGE SCALE GENOMIC DNA]</scope>
</reference>
<accession>A0A2L2DK49</accession>